<proteinExistence type="predicted"/>
<dbReference type="AlphaFoldDB" id="T1ANV0"/>
<dbReference type="SUPFAM" id="SSF49503">
    <property type="entry name" value="Cupredoxins"/>
    <property type="match status" value="1"/>
</dbReference>
<dbReference type="InterPro" id="IPR008972">
    <property type="entry name" value="Cupredoxin"/>
</dbReference>
<feature type="non-terminal residue" evidence="1">
    <location>
        <position position="1"/>
    </location>
</feature>
<dbReference type="Gene3D" id="2.60.40.420">
    <property type="entry name" value="Cupredoxins - blue copper proteins"/>
    <property type="match status" value="1"/>
</dbReference>
<sequence length="111" mass="11460">RVVFTITDRDAPMNWSGCPCSVGGTLGGIEYINGTSVGRVPSSNVAHTFNIPDLGVQVLSPGQSVVQFTVDFTHAGTFAWMCMAPCGAGADPYTSPPMGTPGYMTGTLTVG</sequence>
<gene>
    <name evidence="1" type="ORF">B1B_14079</name>
</gene>
<protein>
    <submittedName>
        <fullName evidence="1">Uncharacterized protein</fullName>
    </submittedName>
</protein>
<reference evidence="1" key="1">
    <citation type="submission" date="2013-08" db="EMBL/GenBank/DDBJ databases">
        <authorList>
            <person name="Mendez C."/>
            <person name="Richter M."/>
            <person name="Ferrer M."/>
            <person name="Sanchez J."/>
        </authorList>
    </citation>
    <scope>NUCLEOTIDE SEQUENCE</scope>
</reference>
<evidence type="ECO:0000313" key="1">
    <source>
        <dbReference type="EMBL" id="EQD42379.1"/>
    </source>
</evidence>
<dbReference type="EMBL" id="AUZY01009293">
    <property type="protein sequence ID" value="EQD42379.1"/>
    <property type="molecule type" value="Genomic_DNA"/>
</dbReference>
<name>T1ANV0_9ZZZZ</name>
<reference evidence="1" key="2">
    <citation type="journal article" date="2014" name="ISME J.">
        <title>Microbial stratification in low pH oxic and suboxic macroscopic growths along an acid mine drainage.</title>
        <authorList>
            <person name="Mendez-Garcia C."/>
            <person name="Mesa V."/>
            <person name="Sprenger R.R."/>
            <person name="Richter M."/>
            <person name="Diez M.S."/>
            <person name="Solano J."/>
            <person name="Bargiela R."/>
            <person name="Golyshina O.V."/>
            <person name="Manteca A."/>
            <person name="Ramos J.L."/>
            <person name="Gallego J.R."/>
            <person name="Llorente I."/>
            <person name="Martins Dos Santos V.A."/>
            <person name="Jensen O.N."/>
            <person name="Pelaez A.I."/>
            <person name="Sanchez J."/>
            <person name="Ferrer M."/>
        </authorList>
    </citation>
    <scope>NUCLEOTIDE SEQUENCE</scope>
</reference>
<organism evidence="1">
    <name type="scientific">mine drainage metagenome</name>
    <dbReference type="NCBI Taxonomy" id="410659"/>
    <lineage>
        <taxon>unclassified sequences</taxon>
        <taxon>metagenomes</taxon>
        <taxon>ecological metagenomes</taxon>
    </lineage>
</organism>
<accession>T1ANV0</accession>
<comment type="caution">
    <text evidence="1">The sequence shown here is derived from an EMBL/GenBank/DDBJ whole genome shotgun (WGS) entry which is preliminary data.</text>
</comment>